<dbReference type="Pfam" id="PF03167">
    <property type="entry name" value="UDG"/>
    <property type="match status" value="1"/>
</dbReference>
<organism evidence="2 3">
    <name type="scientific">Variovorax paradoxus</name>
    <dbReference type="NCBI Taxonomy" id="34073"/>
    <lineage>
        <taxon>Bacteria</taxon>
        <taxon>Pseudomonadati</taxon>
        <taxon>Pseudomonadota</taxon>
        <taxon>Betaproteobacteria</taxon>
        <taxon>Burkholderiales</taxon>
        <taxon>Comamonadaceae</taxon>
        <taxon>Variovorax</taxon>
    </lineage>
</organism>
<accession>A0A2W5Q093</accession>
<dbReference type="EMBL" id="QFPP01000281">
    <property type="protein sequence ID" value="PZQ70019.1"/>
    <property type="molecule type" value="Genomic_DNA"/>
</dbReference>
<reference evidence="2 3" key="1">
    <citation type="submission" date="2017-08" db="EMBL/GenBank/DDBJ databases">
        <title>Infants hospitalized years apart are colonized by the same room-sourced microbial strains.</title>
        <authorList>
            <person name="Brooks B."/>
            <person name="Olm M.R."/>
            <person name="Firek B.A."/>
            <person name="Baker R."/>
            <person name="Thomas B.C."/>
            <person name="Morowitz M.J."/>
            <person name="Banfield J.F."/>
        </authorList>
    </citation>
    <scope>NUCLEOTIDE SEQUENCE [LARGE SCALE GENOMIC DNA]</scope>
    <source>
        <strain evidence="2">S2_005_003_R2_41</strain>
    </source>
</reference>
<sequence>MTRSPDTDAGGTLLLEGLPPLVGERTAVLVLGSFPSARSLSARQYYAHPQNQFWKILQAIWPAKPLPTGADSYQKRSEWLLERGLGLWDVYARCRRAGSLDSAIRDAEVNDIIVHNGGESHRHARHTQALGVPVYRLPSTSPANASWSFARKLDAWRSVMSAHGLV</sequence>
<comment type="caution">
    <text evidence="2">The sequence shown here is derived from an EMBL/GenBank/DDBJ whole genome shotgun (WGS) entry which is preliminary data.</text>
</comment>
<dbReference type="InterPro" id="IPR005122">
    <property type="entry name" value="Uracil-DNA_glycosylase-like"/>
</dbReference>
<name>A0A2W5Q093_VARPD</name>
<dbReference type="InterPro" id="IPR026353">
    <property type="entry name" value="Hypoxan-DNA_Glyclase"/>
</dbReference>
<dbReference type="SUPFAM" id="SSF52141">
    <property type="entry name" value="Uracil-DNA glycosylase-like"/>
    <property type="match status" value="1"/>
</dbReference>
<dbReference type="SMART" id="SM00987">
    <property type="entry name" value="UreE_C"/>
    <property type="match status" value="1"/>
</dbReference>
<proteinExistence type="predicted"/>
<dbReference type="NCBIfam" id="TIGR04274">
    <property type="entry name" value="hypoxanDNAglyco"/>
    <property type="match status" value="1"/>
</dbReference>
<feature type="domain" description="Uracil-DNA glycosylase-like" evidence="1">
    <location>
        <begin position="20"/>
        <end position="160"/>
    </location>
</feature>
<dbReference type="CDD" id="cd10032">
    <property type="entry name" value="UDG-F6_HDG"/>
    <property type="match status" value="1"/>
</dbReference>
<evidence type="ECO:0000259" key="1">
    <source>
        <dbReference type="SMART" id="SM00986"/>
    </source>
</evidence>
<dbReference type="InterPro" id="IPR036895">
    <property type="entry name" value="Uracil-DNA_glycosylase-like_sf"/>
</dbReference>
<dbReference type="Proteomes" id="UP000249135">
    <property type="component" value="Unassembled WGS sequence"/>
</dbReference>
<evidence type="ECO:0000313" key="2">
    <source>
        <dbReference type="EMBL" id="PZQ70019.1"/>
    </source>
</evidence>
<dbReference type="SMART" id="SM00986">
    <property type="entry name" value="UDG"/>
    <property type="match status" value="1"/>
</dbReference>
<dbReference type="Gene3D" id="3.40.470.10">
    <property type="entry name" value="Uracil-DNA glycosylase-like domain"/>
    <property type="match status" value="1"/>
</dbReference>
<evidence type="ECO:0000313" key="3">
    <source>
        <dbReference type="Proteomes" id="UP000249135"/>
    </source>
</evidence>
<dbReference type="AlphaFoldDB" id="A0A2W5Q093"/>
<protein>
    <submittedName>
        <fullName evidence="2">DNA-deoxyinosine glycosylase</fullName>
    </submittedName>
</protein>
<gene>
    <name evidence="2" type="ORF">DI563_18890</name>
</gene>